<gene>
    <name evidence="2" type="ORF">E7681_05185</name>
</gene>
<evidence type="ECO:0008006" key="4">
    <source>
        <dbReference type="Google" id="ProtNLM"/>
    </source>
</evidence>
<protein>
    <recommendedName>
        <fullName evidence="4">Excalibur calcium-binding domain-containing protein</fullName>
    </recommendedName>
</protein>
<feature type="region of interest" description="Disordered" evidence="1">
    <location>
        <begin position="216"/>
        <end position="250"/>
    </location>
</feature>
<reference evidence="2 3" key="1">
    <citation type="submission" date="2019-04" db="EMBL/GenBank/DDBJ databases">
        <title>Draft genome sequence of Youngimonas vesicularis.</title>
        <authorList>
            <person name="Hameed A."/>
        </authorList>
    </citation>
    <scope>NUCLEOTIDE SEQUENCE [LARGE SCALE GENOMIC DNA]</scope>
    <source>
        <strain evidence="2 3">CC-AMW-E</strain>
    </source>
</reference>
<feature type="region of interest" description="Disordered" evidence="1">
    <location>
        <begin position="37"/>
        <end position="134"/>
    </location>
</feature>
<organism evidence="2 3">
    <name type="scientific">Thalassobius vesicularis</name>
    <dbReference type="NCBI Taxonomy" id="1294297"/>
    <lineage>
        <taxon>Bacteria</taxon>
        <taxon>Pseudomonadati</taxon>
        <taxon>Pseudomonadota</taxon>
        <taxon>Alphaproteobacteria</taxon>
        <taxon>Rhodobacterales</taxon>
        <taxon>Roseobacteraceae</taxon>
        <taxon>Thalassovita</taxon>
    </lineage>
</organism>
<dbReference type="EMBL" id="SSMD01000002">
    <property type="protein sequence ID" value="THD75848.1"/>
    <property type="molecule type" value="Genomic_DNA"/>
</dbReference>
<evidence type="ECO:0000313" key="3">
    <source>
        <dbReference type="Proteomes" id="UP000306113"/>
    </source>
</evidence>
<sequence length="250" mass="25933">MRYLLCGVALVGLAACEASLPDSGVGFGNYTDYRKTQDQQAADQAGNPLPSPMAVSEETLEPSRTGVSGTIPAAAPIAGQPQDEAARLAADTAAALSGGAATQPAAQPETAPAKKPELNNPGISSENDFKSVSAERTIQSDAERLAQNKAQYQVVQPTSVPMRSGGTGPNIVEFALKTSNPIGTPMYARGPFSTEGRAERNCAKYASADQAQAAFLERGGPERDGQGLDPDGDGYACDWDPRPYRKASGG</sequence>
<feature type="compositionally biased region" description="Low complexity" evidence="1">
    <location>
        <begin position="87"/>
        <end position="111"/>
    </location>
</feature>
<comment type="caution">
    <text evidence="2">The sequence shown here is derived from an EMBL/GenBank/DDBJ whole genome shotgun (WGS) entry which is preliminary data.</text>
</comment>
<evidence type="ECO:0000313" key="2">
    <source>
        <dbReference type="EMBL" id="THD75848.1"/>
    </source>
</evidence>
<dbReference type="Proteomes" id="UP000306113">
    <property type="component" value="Unassembled WGS sequence"/>
</dbReference>
<dbReference type="AlphaFoldDB" id="A0A4S3ME95"/>
<dbReference type="OrthoDB" id="7951357at2"/>
<proteinExistence type="predicted"/>
<keyword evidence="3" id="KW-1185">Reference proteome</keyword>
<dbReference type="RefSeq" id="WP_136338209.1">
    <property type="nucleotide sequence ID" value="NZ_SSMD01000002.1"/>
</dbReference>
<accession>A0A4S3ME95</accession>
<evidence type="ECO:0000256" key="1">
    <source>
        <dbReference type="SAM" id="MobiDB-lite"/>
    </source>
</evidence>
<name>A0A4S3ME95_9RHOB</name>
<dbReference type="PROSITE" id="PS51257">
    <property type="entry name" value="PROKAR_LIPOPROTEIN"/>
    <property type="match status" value="1"/>
</dbReference>